<dbReference type="AlphaFoldDB" id="A0A9P9GIV8"/>
<gene>
    <name evidence="1" type="ORF">B0J15DRAFT_516305</name>
</gene>
<organism evidence="1 2">
    <name type="scientific">Fusarium solani</name>
    <name type="common">Filamentous fungus</name>
    <dbReference type="NCBI Taxonomy" id="169388"/>
    <lineage>
        <taxon>Eukaryota</taxon>
        <taxon>Fungi</taxon>
        <taxon>Dikarya</taxon>
        <taxon>Ascomycota</taxon>
        <taxon>Pezizomycotina</taxon>
        <taxon>Sordariomycetes</taxon>
        <taxon>Hypocreomycetidae</taxon>
        <taxon>Hypocreales</taxon>
        <taxon>Nectriaceae</taxon>
        <taxon>Fusarium</taxon>
        <taxon>Fusarium solani species complex</taxon>
    </lineage>
</organism>
<proteinExistence type="predicted"/>
<sequence>MPTALPFQTWLSEADGTSVRPLDTIETFFKLLADGGAPINREHWAITVALRLKISQSVKEVTSVLRRTWITLARLHPNLTGRAHVSNSVDLPAQILSVGPFNKDAWLAQTFFQHESIPDSTTLFTSLRPSPTATCHWIPASQELCISSSHWRIDGIGMLMLANSFMSNLAEILRHDRNNPTIQGPLTPSLDSIVGSYLDEGTTPMYLRSTADTLVAEFVRGVPSIGLPTITGSLTAVPGPTGRQAYSFDINTTKTIVSACKKRDLSVSSAVHAALVRATATYPQHQLAKSYAAFFPTDLRPYLSSPYNEGAFAVGMFCSGLPVTVPNVLGLSFDTIAEILNDVYRRDLTRMCADDEGKPQGMLDLMAPYVRRTTKLFNTPPPPELPPFENPDLSSFGKVEQYLQHEYAFSQGGEDKVEVDGFWIGTETLARSLQCHVWTFKDQLTIQGCFNTSFYDREFVCEVLEKMKAELIEGLGAQ</sequence>
<dbReference type="Proteomes" id="UP000736672">
    <property type="component" value="Unassembled WGS sequence"/>
</dbReference>
<dbReference type="Gene3D" id="3.30.559.30">
    <property type="entry name" value="Nonribosomal peptide synthetase, condensation domain"/>
    <property type="match status" value="1"/>
</dbReference>
<dbReference type="OrthoDB" id="10000533at2759"/>
<name>A0A9P9GIV8_FUSSL</name>
<dbReference type="InterPro" id="IPR023213">
    <property type="entry name" value="CAT-like_dom_sf"/>
</dbReference>
<protein>
    <submittedName>
        <fullName evidence="1">Uncharacterized protein</fullName>
    </submittedName>
</protein>
<dbReference type="PANTHER" id="PTHR42034:SF1">
    <property type="entry name" value="CONDENSATION DOMAIN-CONTAINING PROTEIN"/>
    <property type="match status" value="1"/>
</dbReference>
<keyword evidence="2" id="KW-1185">Reference proteome</keyword>
<accession>A0A9P9GIV8</accession>
<evidence type="ECO:0000313" key="2">
    <source>
        <dbReference type="Proteomes" id="UP000736672"/>
    </source>
</evidence>
<dbReference type="PANTHER" id="PTHR42034">
    <property type="entry name" value="CHROMOSOME 7, WHOLE GENOME SHOTGUN SEQUENCE-RELATED"/>
    <property type="match status" value="1"/>
</dbReference>
<dbReference type="Gene3D" id="3.30.559.10">
    <property type="entry name" value="Chloramphenicol acetyltransferase-like domain"/>
    <property type="match status" value="1"/>
</dbReference>
<reference evidence="1" key="1">
    <citation type="journal article" date="2021" name="Nat. Commun.">
        <title>Genetic determinants of endophytism in the Arabidopsis root mycobiome.</title>
        <authorList>
            <person name="Mesny F."/>
            <person name="Miyauchi S."/>
            <person name="Thiergart T."/>
            <person name="Pickel B."/>
            <person name="Atanasova L."/>
            <person name="Karlsson M."/>
            <person name="Huettel B."/>
            <person name="Barry K.W."/>
            <person name="Haridas S."/>
            <person name="Chen C."/>
            <person name="Bauer D."/>
            <person name="Andreopoulos W."/>
            <person name="Pangilinan J."/>
            <person name="LaButti K."/>
            <person name="Riley R."/>
            <person name="Lipzen A."/>
            <person name="Clum A."/>
            <person name="Drula E."/>
            <person name="Henrissat B."/>
            <person name="Kohler A."/>
            <person name="Grigoriev I.V."/>
            <person name="Martin F.M."/>
            <person name="Hacquard S."/>
        </authorList>
    </citation>
    <scope>NUCLEOTIDE SEQUENCE</scope>
    <source>
        <strain evidence="1">FSSC 5 MPI-SDFR-AT-0091</strain>
    </source>
</reference>
<evidence type="ECO:0000313" key="1">
    <source>
        <dbReference type="EMBL" id="KAH7239736.1"/>
    </source>
</evidence>
<comment type="caution">
    <text evidence="1">The sequence shown here is derived from an EMBL/GenBank/DDBJ whole genome shotgun (WGS) entry which is preliminary data.</text>
</comment>
<dbReference type="SUPFAM" id="SSF52777">
    <property type="entry name" value="CoA-dependent acyltransferases"/>
    <property type="match status" value="1"/>
</dbReference>
<dbReference type="EMBL" id="JAGTJS010000021">
    <property type="protein sequence ID" value="KAH7239736.1"/>
    <property type="molecule type" value="Genomic_DNA"/>
</dbReference>